<proteinExistence type="predicted"/>
<dbReference type="SUPFAM" id="SSF102114">
    <property type="entry name" value="Radical SAM enzymes"/>
    <property type="match status" value="1"/>
</dbReference>
<keyword evidence="6" id="KW-0411">Iron-sulfur</keyword>
<dbReference type="AlphaFoldDB" id="A0A0S8GFD4"/>
<gene>
    <name evidence="8" type="ORF">AMJ87_07450</name>
</gene>
<name>A0A0S8GFD4_UNCW3</name>
<evidence type="ECO:0000256" key="1">
    <source>
        <dbReference type="ARBA" id="ARBA00001966"/>
    </source>
</evidence>
<dbReference type="SFLD" id="SFLDS00029">
    <property type="entry name" value="Radical_SAM"/>
    <property type="match status" value="1"/>
</dbReference>
<evidence type="ECO:0000256" key="3">
    <source>
        <dbReference type="ARBA" id="ARBA00022691"/>
    </source>
</evidence>
<evidence type="ECO:0000256" key="6">
    <source>
        <dbReference type="ARBA" id="ARBA00023014"/>
    </source>
</evidence>
<dbReference type="Pfam" id="PF04055">
    <property type="entry name" value="Radical_SAM"/>
    <property type="match status" value="1"/>
</dbReference>
<dbReference type="Gene3D" id="3.20.20.70">
    <property type="entry name" value="Aldolase class I"/>
    <property type="match status" value="1"/>
</dbReference>
<evidence type="ECO:0000256" key="2">
    <source>
        <dbReference type="ARBA" id="ARBA00022485"/>
    </source>
</evidence>
<dbReference type="InterPro" id="IPR007197">
    <property type="entry name" value="rSAM"/>
</dbReference>
<dbReference type="Proteomes" id="UP000051096">
    <property type="component" value="Unassembled WGS sequence"/>
</dbReference>
<dbReference type="CDD" id="cd01335">
    <property type="entry name" value="Radical_SAM"/>
    <property type="match status" value="1"/>
</dbReference>
<dbReference type="PANTHER" id="PTHR43787">
    <property type="entry name" value="FEMO COFACTOR BIOSYNTHESIS PROTEIN NIFB-RELATED"/>
    <property type="match status" value="1"/>
</dbReference>
<organism evidence="8 9">
    <name type="scientific">candidate division WOR_3 bacterium SM23_60</name>
    <dbReference type="NCBI Taxonomy" id="1703780"/>
    <lineage>
        <taxon>Bacteria</taxon>
        <taxon>Bacteria division WOR-3</taxon>
    </lineage>
</organism>
<dbReference type="EMBL" id="LJUO01000066">
    <property type="protein sequence ID" value="KPK71313.1"/>
    <property type="molecule type" value="Genomic_DNA"/>
</dbReference>
<sequence length="259" mass="28724">MNILPLQKGILYGPIDSRRLGRSLGINLMPTTYKACSFNCVYCHYGNTDVLTDDLAKCAQDLPTPTDVVAAVEGALASDVKFDYLTFSGNGEPTLYPDFETIVRRIAALRDKKQPALKIALLSNSSAAHRENVKRALRFIDLPVFKLDAGNAAMFSKTNRPCPEVQFSDIVQSLSTLENIYLQTVVMYGEPANADAQELTSYYGVVARIKPREVQIYSLDRPVPNAKIRRVPPRDVEKIAARGARETGVPFRAYYLEGT</sequence>
<dbReference type="SFLD" id="SFLDG01083">
    <property type="entry name" value="Uncharacterised_Radical_SAM_Su"/>
    <property type="match status" value="1"/>
</dbReference>
<keyword evidence="3" id="KW-0949">S-adenosyl-L-methionine</keyword>
<comment type="caution">
    <text evidence="8">The sequence shown here is derived from an EMBL/GenBank/DDBJ whole genome shotgun (WGS) entry which is preliminary data.</text>
</comment>
<keyword evidence="5" id="KW-0408">Iron</keyword>
<protein>
    <recommendedName>
        <fullName evidence="7">Radical SAM core domain-containing protein</fullName>
    </recommendedName>
</protein>
<dbReference type="GO" id="GO:0003824">
    <property type="term" value="F:catalytic activity"/>
    <property type="evidence" value="ECO:0007669"/>
    <property type="project" value="InterPro"/>
</dbReference>
<feature type="domain" description="Radical SAM core" evidence="7">
    <location>
        <begin position="18"/>
        <end position="257"/>
    </location>
</feature>
<dbReference type="InterPro" id="IPR040084">
    <property type="entry name" value="GTPase_Obg"/>
</dbReference>
<dbReference type="GO" id="GO:0046872">
    <property type="term" value="F:metal ion binding"/>
    <property type="evidence" value="ECO:0007669"/>
    <property type="project" value="UniProtKB-KW"/>
</dbReference>
<evidence type="ECO:0000259" key="7">
    <source>
        <dbReference type="PROSITE" id="PS51918"/>
    </source>
</evidence>
<accession>A0A0S8GFD4</accession>
<evidence type="ECO:0000256" key="5">
    <source>
        <dbReference type="ARBA" id="ARBA00023004"/>
    </source>
</evidence>
<comment type="cofactor">
    <cofactor evidence="1">
        <name>[4Fe-4S] cluster</name>
        <dbReference type="ChEBI" id="CHEBI:49883"/>
    </cofactor>
</comment>
<dbReference type="GO" id="GO:0051539">
    <property type="term" value="F:4 iron, 4 sulfur cluster binding"/>
    <property type="evidence" value="ECO:0007669"/>
    <property type="project" value="UniProtKB-KW"/>
</dbReference>
<evidence type="ECO:0000313" key="8">
    <source>
        <dbReference type="EMBL" id="KPK71313.1"/>
    </source>
</evidence>
<evidence type="ECO:0000313" key="9">
    <source>
        <dbReference type="Proteomes" id="UP000051096"/>
    </source>
</evidence>
<reference evidence="8 9" key="1">
    <citation type="journal article" date="2015" name="Microbiome">
        <title>Genomic resolution of linkages in carbon, nitrogen, and sulfur cycling among widespread estuary sediment bacteria.</title>
        <authorList>
            <person name="Baker B.J."/>
            <person name="Lazar C.S."/>
            <person name="Teske A.P."/>
            <person name="Dick G.J."/>
        </authorList>
    </citation>
    <scope>NUCLEOTIDE SEQUENCE [LARGE SCALE GENOMIC DNA]</scope>
    <source>
        <strain evidence="8">SM23_60</strain>
    </source>
</reference>
<dbReference type="InterPro" id="IPR013785">
    <property type="entry name" value="Aldolase_TIM"/>
</dbReference>
<dbReference type="InterPro" id="IPR058240">
    <property type="entry name" value="rSAM_sf"/>
</dbReference>
<evidence type="ECO:0000256" key="4">
    <source>
        <dbReference type="ARBA" id="ARBA00022723"/>
    </source>
</evidence>
<keyword evidence="4" id="KW-0479">Metal-binding</keyword>
<dbReference type="PANTHER" id="PTHR43787:SF11">
    <property type="entry name" value="UPF0026 PROTEIN SLR1464"/>
    <property type="match status" value="1"/>
</dbReference>
<keyword evidence="2" id="KW-0004">4Fe-4S</keyword>
<dbReference type="PROSITE" id="PS51918">
    <property type="entry name" value="RADICAL_SAM"/>
    <property type="match status" value="1"/>
</dbReference>